<keyword evidence="3" id="KW-1185">Reference proteome</keyword>
<accession>A0ABS4XXZ3</accession>
<organism evidence="2 3">
    <name type="scientific">Streptomyces syringium</name>
    <dbReference type="NCBI Taxonomy" id="76729"/>
    <lineage>
        <taxon>Bacteria</taxon>
        <taxon>Bacillati</taxon>
        <taxon>Actinomycetota</taxon>
        <taxon>Actinomycetes</taxon>
        <taxon>Kitasatosporales</taxon>
        <taxon>Streptomycetaceae</taxon>
        <taxon>Streptomyces</taxon>
    </lineage>
</organism>
<name>A0ABS4XXZ3_9ACTN</name>
<dbReference type="GeneID" id="91567737"/>
<dbReference type="InterPro" id="IPR036188">
    <property type="entry name" value="FAD/NAD-bd_sf"/>
</dbReference>
<evidence type="ECO:0000259" key="1">
    <source>
        <dbReference type="Pfam" id="PF01494"/>
    </source>
</evidence>
<evidence type="ECO:0000313" key="2">
    <source>
        <dbReference type="EMBL" id="MBP2401396.1"/>
    </source>
</evidence>
<sequence length="475" mass="51402">MEAQSTPLTSDAPERTSPSARHAVVIGGSMAGLLAAHVLASHADTVTIVERDRFPDGPEHRSGLPQDRHTHVLLESGQRALEALLPGILETMREEGSPRVGMPSDVVQWQGGRWFRRTAATTHILTGSRPLTDWVVRRRVLSHPRITTLQGTEVTGLLGDATRVRGVRLRERGAAALRQDARGLEADLVLDATGRSSHAPAWLAAIGAEPPHEELLDTGLAYSTRFYRARDDDANADFRGIYVVPNPTQPRGGILLPMEGGRWSVILSGLRGSEPPTDEAGFLAFAAGLPHPVLHDWLLEAEPESAVHGFRKTANLRRRYDRPGRRPAGFLATGEALCAFNPVYGQGLSVSAFSAVALRDALDDPRRTPTTGFVQKALFAAAQQAWDVSAGADKNMPGARGNALRPRAVDRPADWYLNRVQDRACGNPEIGAAFRGVLSLTRPVTSLFAPSIAKAVLFGPQPEAPSEPPMRRETR</sequence>
<comment type="caution">
    <text evidence="2">The sequence shown here is derived from an EMBL/GenBank/DDBJ whole genome shotgun (WGS) entry which is preliminary data.</text>
</comment>
<dbReference type="EMBL" id="JAGIOH010000001">
    <property type="protein sequence ID" value="MBP2401396.1"/>
    <property type="molecule type" value="Genomic_DNA"/>
</dbReference>
<dbReference type="Proteomes" id="UP001519291">
    <property type="component" value="Unassembled WGS sequence"/>
</dbReference>
<dbReference type="Gene3D" id="3.50.50.60">
    <property type="entry name" value="FAD/NAD(P)-binding domain"/>
    <property type="match status" value="1"/>
</dbReference>
<dbReference type="PANTHER" id="PTHR43422">
    <property type="entry name" value="THIAMINE THIAZOLE SYNTHASE"/>
    <property type="match status" value="1"/>
</dbReference>
<feature type="domain" description="FAD-binding" evidence="1">
    <location>
        <begin position="23"/>
        <end position="215"/>
    </location>
</feature>
<evidence type="ECO:0000313" key="3">
    <source>
        <dbReference type="Proteomes" id="UP001519291"/>
    </source>
</evidence>
<dbReference type="RefSeq" id="WP_278046344.1">
    <property type="nucleotide sequence ID" value="NZ_JAGIOH010000001.1"/>
</dbReference>
<protein>
    <submittedName>
        <fullName evidence="2">Flavin-dependent dehydrogenase</fullName>
    </submittedName>
</protein>
<reference evidence="2 3" key="1">
    <citation type="submission" date="2021-03" db="EMBL/GenBank/DDBJ databases">
        <title>Sequencing the genomes of 1000 actinobacteria strains.</title>
        <authorList>
            <person name="Klenk H.-P."/>
        </authorList>
    </citation>
    <scope>NUCLEOTIDE SEQUENCE [LARGE SCALE GENOMIC DNA]</scope>
    <source>
        <strain evidence="2 3">DSM 41480</strain>
    </source>
</reference>
<dbReference type="SUPFAM" id="SSF51905">
    <property type="entry name" value="FAD/NAD(P)-binding domain"/>
    <property type="match status" value="1"/>
</dbReference>
<dbReference type="Pfam" id="PF01494">
    <property type="entry name" value="FAD_binding_3"/>
    <property type="match status" value="1"/>
</dbReference>
<dbReference type="InterPro" id="IPR002938">
    <property type="entry name" value="FAD-bd"/>
</dbReference>
<gene>
    <name evidence="2" type="ORF">JO379_000865</name>
</gene>
<proteinExistence type="predicted"/>
<dbReference type="PANTHER" id="PTHR43422:SF3">
    <property type="entry name" value="THIAMINE THIAZOLE SYNTHASE"/>
    <property type="match status" value="1"/>
</dbReference>